<dbReference type="Proteomes" id="UP000186666">
    <property type="component" value="Unassembled WGS sequence"/>
</dbReference>
<sequence>MVRIRSYRLSRLPIHLFFIAVSAVFIVPLWSIIAISLSNELDISNFGYHLIPKKIDFQAYHYIFDNPMTIVNAYKVTAITSVIGTLLSVIMISMCAYALSRSDFKYSKIITFYLFFTTLFSGGIVPFYILMTKFLHLQNTYAALIIPLLGNIWYMFLMRTFFKQLPDSLVESAKIDGAGELRIYITMIVPLSTPVLATVGLMQLLIYWNSWFNALLFIDKQSLYPLQYLLQVMMSNIQEILRNMTSGGQVDATMLANLPTESTRMAMCILAIAPMLFVFPFFQKYFAKGLTVGAVKG</sequence>
<keyword evidence="6 7" id="KW-0472">Membrane</keyword>
<feature type="transmembrane region" description="Helical" evidence="7">
    <location>
        <begin position="183"/>
        <end position="208"/>
    </location>
</feature>
<comment type="subcellular location">
    <subcellularLocation>
        <location evidence="1 7">Cell membrane</location>
        <topology evidence="1 7">Multi-pass membrane protein</topology>
    </subcellularLocation>
</comment>
<comment type="caution">
    <text evidence="9">The sequence shown here is derived from an EMBL/GenBank/DDBJ whole genome shotgun (WGS) entry which is preliminary data.</text>
</comment>
<feature type="transmembrane region" description="Helical" evidence="7">
    <location>
        <begin position="141"/>
        <end position="162"/>
    </location>
</feature>
<dbReference type="EMBL" id="FTNK01000001">
    <property type="protein sequence ID" value="SIQ36155.1"/>
    <property type="molecule type" value="Genomic_DNA"/>
</dbReference>
<keyword evidence="10" id="KW-1185">Reference proteome</keyword>
<evidence type="ECO:0000313" key="10">
    <source>
        <dbReference type="Proteomes" id="UP000186666"/>
    </source>
</evidence>
<feature type="transmembrane region" description="Helical" evidence="7">
    <location>
        <begin position="76"/>
        <end position="99"/>
    </location>
</feature>
<evidence type="ECO:0000256" key="7">
    <source>
        <dbReference type="RuleBase" id="RU363032"/>
    </source>
</evidence>
<evidence type="ECO:0000256" key="2">
    <source>
        <dbReference type="ARBA" id="ARBA00022448"/>
    </source>
</evidence>
<dbReference type="Pfam" id="PF00528">
    <property type="entry name" value="BPD_transp_1"/>
    <property type="match status" value="1"/>
</dbReference>
<gene>
    <name evidence="9" type="ORF">SAMN05421578_101403</name>
</gene>
<dbReference type="RefSeq" id="WP_068589705.1">
    <property type="nucleotide sequence ID" value="NZ_FTNK01000001.1"/>
</dbReference>
<dbReference type="CDD" id="cd06261">
    <property type="entry name" value="TM_PBP2"/>
    <property type="match status" value="1"/>
</dbReference>
<reference evidence="9 10" key="1">
    <citation type="submission" date="2017-01" db="EMBL/GenBank/DDBJ databases">
        <authorList>
            <person name="Varghese N."/>
            <person name="Submissions S."/>
        </authorList>
    </citation>
    <scope>NUCLEOTIDE SEQUENCE [LARGE SCALE GENOMIC DNA]</scope>
    <source>
        <strain evidence="9 10">ATCC 23464</strain>
    </source>
</reference>
<keyword evidence="2 7" id="KW-0813">Transport</keyword>
<name>A0ABY1JKU9_9BACL</name>
<evidence type="ECO:0000256" key="3">
    <source>
        <dbReference type="ARBA" id="ARBA00022475"/>
    </source>
</evidence>
<keyword evidence="4 7" id="KW-0812">Transmembrane</keyword>
<evidence type="ECO:0000256" key="6">
    <source>
        <dbReference type="ARBA" id="ARBA00023136"/>
    </source>
</evidence>
<proteinExistence type="inferred from homology"/>
<organism evidence="9 10">
    <name type="scientific">Paenibacillus macquariensis</name>
    <dbReference type="NCBI Taxonomy" id="948756"/>
    <lineage>
        <taxon>Bacteria</taxon>
        <taxon>Bacillati</taxon>
        <taxon>Bacillota</taxon>
        <taxon>Bacilli</taxon>
        <taxon>Bacillales</taxon>
        <taxon>Paenibacillaceae</taxon>
        <taxon>Paenibacillus</taxon>
    </lineage>
</organism>
<dbReference type="PROSITE" id="PS50928">
    <property type="entry name" value="ABC_TM1"/>
    <property type="match status" value="1"/>
</dbReference>
<comment type="similarity">
    <text evidence="7">Belongs to the binding-protein-dependent transport system permease family.</text>
</comment>
<dbReference type="SUPFAM" id="SSF161098">
    <property type="entry name" value="MetI-like"/>
    <property type="match status" value="1"/>
</dbReference>
<dbReference type="InterPro" id="IPR000515">
    <property type="entry name" value="MetI-like"/>
</dbReference>
<protein>
    <submittedName>
        <fullName evidence="9">Aldouronate transport system permease protein</fullName>
    </submittedName>
</protein>
<dbReference type="PANTHER" id="PTHR43744:SF9">
    <property type="entry name" value="POLYGALACTURONAN_RHAMNOGALACTURONAN TRANSPORT SYSTEM PERMEASE PROTEIN YTCP"/>
    <property type="match status" value="1"/>
</dbReference>
<feature type="transmembrane region" description="Helical" evidence="7">
    <location>
        <begin position="264"/>
        <end position="282"/>
    </location>
</feature>
<evidence type="ECO:0000313" key="9">
    <source>
        <dbReference type="EMBL" id="SIQ36155.1"/>
    </source>
</evidence>
<accession>A0ABY1JKU9</accession>
<feature type="domain" description="ABC transmembrane type-1" evidence="8">
    <location>
        <begin position="74"/>
        <end position="282"/>
    </location>
</feature>
<evidence type="ECO:0000256" key="1">
    <source>
        <dbReference type="ARBA" id="ARBA00004651"/>
    </source>
</evidence>
<dbReference type="PANTHER" id="PTHR43744">
    <property type="entry name" value="ABC TRANSPORTER PERMEASE PROTEIN MG189-RELATED-RELATED"/>
    <property type="match status" value="1"/>
</dbReference>
<feature type="transmembrane region" description="Helical" evidence="7">
    <location>
        <begin position="12"/>
        <end position="37"/>
    </location>
</feature>
<keyword evidence="5 7" id="KW-1133">Transmembrane helix</keyword>
<evidence type="ECO:0000259" key="8">
    <source>
        <dbReference type="PROSITE" id="PS50928"/>
    </source>
</evidence>
<dbReference type="InterPro" id="IPR035906">
    <property type="entry name" value="MetI-like_sf"/>
</dbReference>
<evidence type="ECO:0000256" key="4">
    <source>
        <dbReference type="ARBA" id="ARBA00022692"/>
    </source>
</evidence>
<dbReference type="Gene3D" id="1.10.3720.10">
    <property type="entry name" value="MetI-like"/>
    <property type="match status" value="1"/>
</dbReference>
<feature type="transmembrane region" description="Helical" evidence="7">
    <location>
        <begin position="111"/>
        <end position="129"/>
    </location>
</feature>
<keyword evidence="3" id="KW-1003">Cell membrane</keyword>
<evidence type="ECO:0000256" key="5">
    <source>
        <dbReference type="ARBA" id="ARBA00022989"/>
    </source>
</evidence>